<keyword evidence="1 2" id="KW-0238">DNA-binding</keyword>
<dbReference type="Gene3D" id="2.40.50.140">
    <property type="entry name" value="Nucleic acid-binding proteins"/>
    <property type="match status" value="1"/>
</dbReference>
<comment type="caution">
    <text evidence="3">The sequence shown here is derived from an EMBL/GenBank/DDBJ whole genome shotgun (WGS) entry which is preliminary data.</text>
</comment>
<organism evidence="3 4">
    <name type="scientific">Nocardioides jiangxiensis</name>
    <dbReference type="NCBI Taxonomy" id="3064524"/>
    <lineage>
        <taxon>Bacteria</taxon>
        <taxon>Bacillati</taxon>
        <taxon>Actinomycetota</taxon>
        <taxon>Actinomycetes</taxon>
        <taxon>Propionibacteriales</taxon>
        <taxon>Nocardioidaceae</taxon>
        <taxon>Nocardioides</taxon>
    </lineage>
</organism>
<name>A0ABT9AWF5_9ACTN</name>
<gene>
    <name evidence="3" type="ORF">Q5722_00010</name>
</gene>
<dbReference type="InterPro" id="IPR012340">
    <property type="entry name" value="NA-bd_OB-fold"/>
</dbReference>
<evidence type="ECO:0000313" key="3">
    <source>
        <dbReference type="EMBL" id="MDO7866742.1"/>
    </source>
</evidence>
<dbReference type="GO" id="GO:0003677">
    <property type="term" value="F:DNA binding"/>
    <property type="evidence" value="ECO:0007669"/>
    <property type="project" value="UniProtKB-KW"/>
</dbReference>
<dbReference type="PROSITE" id="PS50935">
    <property type="entry name" value="SSB"/>
    <property type="match status" value="1"/>
</dbReference>
<dbReference type="InterPro" id="IPR000424">
    <property type="entry name" value="Primosome_PriB/ssb"/>
</dbReference>
<protein>
    <submittedName>
        <fullName evidence="3">Single-stranded DNA-binding protein</fullName>
    </submittedName>
</protein>
<dbReference type="RefSeq" id="WP_305026163.1">
    <property type="nucleotide sequence ID" value="NZ_JAUQTA010000001.1"/>
</dbReference>
<dbReference type="EMBL" id="JAUQTA010000001">
    <property type="protein sequence ID" value="MDO7866742.1"/>
    <property type="molecule type" value="Genomic_DNA"/>
</dbReference>
<dbReference type="Pfam" id="PF00436">
    <property type="entry name" value="SSB"/>
    <property type="match status" value="1"/>
</dbReference>
<sequence length="107" mass="11716">MTNEVRLAGRVSRAPEERLLPSGDRVVSFRLAVPRDTAAARSGSDWVDCAAWSARLRRAVAGWEVGDEVEVTGALRRRVFRAGHRAVPLVEIEIGVARRLVRSGGRA</sequence>
<dbReference type="SUPFAM" id="SSF50249">
    <property type="entry name" value="Nucleic acid-binding proteins"/>
    <property type="match status" value="1"/>
</dbReference>
<evidence type="ECO:0000256" key="2">
    <source>
        <dbReference type="PROSITE-ProRule" id="PRU00252"/>
    </source>
</evidence>
<dbReference type="Proteomes" id="UP001233314">
    <property type="component" value="Unassembled WGS sequence"/>
</dbReference>
<evidence type="ECO:0000256" key="1">
    <source>
        <dbReference type="ARBA" id="ARBA00023125"/>
    </source>
</evidence>
<accession>A0ABT9AWF5</accession>
<evidence type="ECO:0000313" key="4">
    <source>
        <dbReference type="Proteomes" id="UP001233314"/>
    </source>
</evidence>
<proteinExistence type="predicted"/>
<keyword evidence="4" id="KW-1185">Reference proteome</keyword>
<dbReference type="CDD" id="cd04496">
    <property type="entry name" value="SSB_OBF"/>
    <property type="match status" value="1"/>
</dbReference>
<reference evidence="3 4" key="1">
    <citation type="submission" date="2023-07" db="EMBL/GenBank/DDBJ databases">
        <title>Nocardioides sp. nov WY-20 isolated from soil.</title>
        <authorList>
            <person name="Liu B."/>
            <person name="Wan Y."/>
        </authorList>
    </citation>
    <scope>NUCLEOTIDE SEQUENCE [LARGE SCALE GENOMIC DNA]</scope>
    <source>
        <strain evidence="3 4">WY-20</strain>
    </source>
</reference>